<feature type="short sequence motif" description="DGA/G" evidence="4">
    <location>
        <begin position="192"/>
        <end position="194"/>
    </location>
</feature>
<gene>
    <name evidence="7" type="ORF">ACFP3V_12055</name>
</gene>
<dbReference type="PROSITE" id="PS51635">
    <property type="entry name" value="PNPLA"/>
    <property type="match status" value="1"/>
</dbReference>
<evidence type="ECO:0000313" key="8">
    <source>
        <dbReference type="Proteomes" id="UP001596174"/>
    </source>
</evidence>
<evidence type="ECO:0000256" key="4">
    <source>
        <dbReference type="PROSITE-ProRule" id="PRU01161"/>
    </source>
</evidence>
<keyword evidence="8" id="KW-1185">Reference proteome</keyword>
<comment type="caution">
    <text evidence="7">The sequence shown here is derived from an EMBL/GenBank/DDBJ whole genome shotgun (WGS) entry which is preliminary data.</text>
</comment>
<dbReference type="RefSeq" id="WP_380582871.1">
    <property type="nucleotide sequence ID" value="NZ_JBHSQJ010000046.1"/>
</dbReference>
<dbReference type="InterPro" id="IPR002641">
    <property type="entry name" value="PNPLA_dom"/>
</dbReference>
<feature type="domain" description="PNPLA" evidence="6">
    <location>
        <begin position="9"/>
        <end position="205"/>
    </location>
</feature>
<sequence length="286" mass="29338">MTAAPRTTLVLGGGGVAGIAWMTGLLAGLADAGLDLRTAETVIGTSAGSTVGAQLTSGLGFEELFARQADPALQADEIAVEFDAESFLGKWAAVAAESASPADMRRRAGALALAAETVPEAERRAVIASRLPVHQWPVRQRLLIVAVDAESGEPLVLDRECGVPLVDAVAASCAVPMVWPPATVDGGRRCIDGGILSNDNAQLALGTGAERVLIVLPLPPEVMPRALGPFEDVVAALRKEGARVAVIVPDAASTEAIGSNPLDPGTRTPAAHAGRAQGRATRLDWS</sequence>
<feature type="active site" description="Proton acceptor" evidence="4">
    <location>
        <position position="192"/>
    </location>
</feature>
<evidence type="ECO:0000259" key="6">
    <source>
        <dbReference type="PROSITE" id="PS51635"/>
    </source>
</evidence>
<dbReference type="EMBL" id="JBHSQJ010000046">
    <property type="protein sequence ID" value="MFC5907945.1"/>
    <property type="molecule type" value="Genomic_DNA"/>
</dbReference>
<name>A0ABW1G1W9_9ACTN</name>
<reference evidence="8" key="1">
    <citation type="journal article" date="2019" name="Int. J. Syst. Evol. Microbiol.">
        <title>The Global Catalogue of Microorganisms (GCM) 10K type strain sequencing project: providing services to taxonomists for standard genome sequencing and annotation.</title>
        <authorList>
            <consortium name="The Broad Institute Genomics Platform"/>
            <consortium name="The Broad Institute Genome Sequencing Center for Infectious Disease"/>
            <person name="Wu L."/>
            <person name="Ma J."/>
        </authorList>
    </citation>
    <scope>NUCLEOTIDE SEQUENCE [LARGE SCALE GENOMIC DNA]</scope>
    <source>
        <strain evidence="8">JCM 4816</strain>
    </source>
</reference>
<evidence type="ECO:0000313" key="7">
    <source>
        <dbReference type="EMBL" id="MFC5907945.1"/>
    </source>
</evidence>
<accession>A0ABW1G1W9</accession>
<keyword evidence="1 4" id="KW-0378">Hydrolase</keyword>
<dbReference type="InterPro" id="IPR050301">
    <property type="entry name" value="NTE"/>
</dbReference>
<protein>
    <submittedName>
        <fullName evidence="7">Patatin-like phospholipase family protein</fullName>
    </submittedName>
</protein>
<evidence type="ECO:0000256" key="5">
    <source>
        <dbReference type="SAM" id="MobiDB-lite"/>
    </source>
</evidence>
<feature type="active site" description="Nucleophile" evidence="4">
    <location>
        <position position="46"/>
    </location>
</feature>
<dbReference type="Proteomes" id="UP001596174">
    <property type="component" value="Unassembled WGS sequence"/>
</dbReference>
<proteinExistence type="predicted"/>
<keyword evidence="3 4" id="KW-0443">Lipid metabolism</keyword>
<evidence type="ECO:0000256" key="3">
    <source>
        <dbReference type="ARBA" id="ARBA00023098"/>
    </source>
</evidence>
<keyword evidence="2 4" id="KW-0442">Lipid degradation</keyword>
<dbReference type="SUPFAM" id="SSF52151">
    <property type="entry name" value="FabD/lysophospholipase-like"/>
    <property type="match status" value="1"/>
</dbReference>
<feature type="short sequence motif" description="GXGXXG" evidence="4">
    <location>
        <begin position="13"/>
        <end position="18"/>
    </location>
</feature>
<evidence type="ECO:0000256" key="2">
    <source>
        <dbReference type="ARBA" id="ARBA00022963"/>
    </source>
</evidence>
<dbReference type="Gene3D" id="3.40.1090.10">
    <property type="entry name" value="Cytosolic phospholipase A2 catalytic domain"/>
    <property type="match status" value="2"/>
</dbReference>
<dbReference type="InterPro" id="IPR016035">
    <property type="entry name" value="Acyl_Trfase/lysoPLipase"/>
</dbReference>
<dbReference type="Pfam" id="PF01734">
    <property type="entry name" value="Patatin"/>
    <property type="match status" value="1"/>
</dbReference>
<dbReference type="PANTHER" id="PTHR14226:SF57">
    <property type="entry name" value="BLR7027 PROTEIN"/>
    <property type="match status" value="1"/>
</dbReference>
<feature type="short sequence motif" description="GXSXG" evidence="4">
    <location>
        <begin position="44"/>
        <end position="48"/>
    </location>
</feature>
<dbReference type="PANTHER" id="PTHR14226">
    <property type="entry name" value="NEUROPATHY TARGET ESTERASE/SWISS CHEESE D.MELANOGASTER"/>
    <property type="match status" value="1"/>
</dbReference>
<organism evidence="7 8">
    <name type="scientific">Streptacidiphilus monticola</name>
    <dbReference type="NCBI Taxonomy" id="2161674"/>
    <lineage>
        <taxon>Bacteria</taxon>
        <taxon>Bacillati</taxon>
        <taxon>Actinomycetota</taxon>
        <taxon>Actinomycetes</taxon>
        <taxon>Kitasatosporales</taxon>
        <taxon>Streptomycetaceae</taxon>
        <taxon>Streptacidiphilus</taxon>
    </lineage>
</organism>
<feature type="region of interest" description="Disordered" evidence="5">
    <location>
        <begin position="256"/>
        <end position="286"/>
    </location>
</feature>
<evidence type="ECO:0000256" key="1">
    <source>
        <dbReference type="ARBA" id="ARBA00022801"/>
    </source>
</evidence>